<dbReference type="EMBL" id="OX459120">
    <property type="protein sequence ID" value="CAI9099352.1"/>
    <property type="molecule type" value="Genomic_DNA"/>
</dbReference>
<dbReference type="Proteomes" id="UP001161247">
    <property type="component" value="Chromosome 3"/>
</dbReference>
<keyword evidence="3" id="KW-1185">Reference proteome</keyword>
<evidence type="ECO:0000313" key="3">
    <source>
        <dbReference type="Proteomes" id="UP001161247"/>
    </source>
</evidence>
<feature type="compositionally biased region" description="Acidic residues" evidence="1">
    <location>
        <begin position="115"/>
        <end position="126"/>
    </location>
</feature>
<feature type="compositionally biased region" description="Basic and acidic residues" evidence="1">
    <location>
        <begin position="127"/>
        <end position="140"/>
    </location>
</feature>
<gene>
    <name evidence="2" type="ORF">OLC1_LOCUS9391</name>
</gene>
<dbReference type="AlphaFoldDB" id="A0AAV1CV27"/>
<name>A0AAV1CV27_OLDCO</name>
<proteinExistence type="predicted"/>
<feature type="region of interest" description="Disordered" evidence="1">
    <location>
        <begin position="114"/>
        <end position="160"/>
    </location>
</feature>
<reference evidence="2" key="1">
    <citation type="submission" date="2023-03" db="EMBL/GenBank/DDBJ databases">
        <authorList>
            <person name="Julca I."/>
        </authorList>
    </citation>
    <scope>NUCLEOTIDE SEQUENCE</scope>
</reference>
<organism evidence="2 3">
    <name type="scientific">Oldenlandia corymbosa var. corymbosa</name>
    <dbReference type="NCBI Taxonomy" id="529605"/>
    <lineage>
        <taxon>Eukaryota</taxon>
        <taxon>Viridiplantae</taxon>
        <taxon>Streptophyta</taxon>
        <taxon>Embryophyta</taxon>
        <taxon>Tracheophyta</taxon>
        <taxon>Spermatophyta</taxon>
        <taxon>Magnoliopsida</taxon>
        <taxon>eudicotyledons</taxon>
        <taxon>Gunneridae</taxon>
        <taxon>Pentapetalae</taxon>
        <taxon>asterids</taxon>
        <taxon>lamiids</taxon>
        <taxon>Gentianales</taxon>
        <taxon>Rubiaceae</taxon>
        <taxon>Rubioideae</taxon>
        <taxon>Spermacoceae</taxon>
        <taxon>Hedyotis-Oldenlandia complex</taxon>
        <taxon>Oldenlandia</taxon>
    </lineage>
</organism>
<sequence>MLGISEVAKQLGGHGIAVLALERMESGRTIDAGWLQQFIRKDPRHALHEEMKNGLMHLSTEQLPLFNALCNAVLQMGSRDEIASFPGDAPTVLLGKPGEEMRVLDPPKFIGVELVSDDDSSEEADDGGDKGKEPEVEKETGSTQTPVEETNENQPINPPNQDVVHLMILDENQAKNFPMYAMVSSAMRKLESIHNISAVRTLEKEILDADSLILETNVNEEVTRLKKENAQLKRHERIGVSLCFLKKFDILSLVAKQIQVRTERSIAKIKLLKKRTKEAEFFSKQSAILQNILVNREIPLPILEDLDEGVEAKERTALEEYLL</sequence>
<evidence type="ECO:0000256" key="1">
    <source>
        <dbReference type="SAM" id="MobiDB-lite"/>
    </source>
</evidence>
<evidence type="ECO:0000313" key="2">
    <source>
        <dbReference type="EMBL" id="CAI9099352.1"/>
    </source>
</evidence>
<accession>A0AAV1CV27</accession>
<feature type="compositionally biased region" description="Polar residues" evidence="1">
    <location>
        <begin position="141"/>
        <end position="155"/>
    </location>
</feature>
<protein>
    <submittedName>
        <fullName evidence="2">OLC1v1036159C1</fullName>
    </submittedName>
</protein>